<comment type="caution">
    <text evidence="3">The sequence shown here is derived from an EMBL/GenBank/DDBJ whole genome shotgun (WGS) entry which is preliminary data.</text>
</comment>
<accession>A0A328C576</accession>
<feature type="signal peptide" evidence="2">
    <location>
        <begin position="1"/>
        <end position="28"/>
    </location>
</feature>
<reference evidence="3 4" key="1">
    <citation type="submission" date="2018-05" db="EMBL/GenBank/DDBJ databases">
        <title>Lujinxingia marina gen. nov. sp. nov., a new facultative anaerobic member of the class Deltaproteobacteria, and proposal of Lujinxingaceae fam. nov.</title>
        <authorList>
            <person name="Li C.-M."/>
        </authorList>
    </citation>
    <scope>NUCLEOTIDE SEQUENCE [LARGE SCALE GENOMIC DNA]</scope>
    <source>
        <strain evidence="3 4">B210</strain>
    </source>
</reference>
<dbReference type="PROSITE" id="PS51257">
    <property type="entry name" value="PROKAR_LIPOPROTEIN"/>
    <property type="match status" value="1"/>
</dbReference>
<proteinExistence type="predicted"/>
<sequence length="231" mass="23912">MERVRKMSMRLAAAVMVVALSGALGCGAEGPEPDPEDVGADIDETPDAGDDADADTDGSSDADVEGDADSGDEGDADGGDEGDADGGSDVEEDADELPQGDGRSCETAFDVSQGIVLEEQTTVGGPEAQDADDGTCPSGRLSGPEMIYRVSPAADTAYRVHVEPLDVSFDPMIYVRTDCSTQVCEAGTVFNGPGQSETLSFEVPGGETRYIIVDGELLSEGAYRLEVSIEE</sequence>
<dbReference type="Proteomes" id="UP000249169">
    <property type="component" value="Unassembled WGS sequence"/>
</dbReference>
<evidence type="ECO:0000256" key="2">
    <source>
        <dbReference type="SAM" id="SignalP"/>
    </source>
</evidence>
<dbReference type="OrthoDB" id="5519157at2"/>
<name>A0A328C576_9DELT</name>
<keyword evidence="2" id="KW-0732">Signal</keyword>
<dbReference type="AlphaFoldDB" id="A0A328C576"/>
<protein>
    <submittedName>
        <fullName evidence="3">Uncharacterized protein</fullName>
    </submittedName>
</protein>
<keyword evidence="4" id="KW-1185">Reference proteome</keyword>
<feature type="region of interest" description="Disordered" evidence="1">
    <location>
        <begin position="24"/>
        <end position="105"/>
    </location>
</feature>
<dbReference type="RefSeq" id="WP_111729970.1">
    <property type="nucleotide sequence ID" value="NZ_QHKO01000004.1"/>
</dbReference>
<feature type="chain" id="PRO_5016250443" evidence="2">
    <location>
        <begin position="29"/>
        <end position="231"/>
    </location>
</feature>
<feature type="compositionally biased region" description="Acidic residues" evidence="1">
    <location>
        <begin position="31"/>
        <end position="98"/>
    </location>
</feature>
<dbReference type="EMBL" id="QHKO01000004">
    <property type="protein sequence ID" value="RAL22399.1"/>
    <property type="molecule type" value="Genomic_DNA"/>
</dbReference>
<evidence type="ECO:0000313" key="3">
    <source>
        <dbReference type="EMBL" id="RAL22399.1"/>
    </source>
</evidence>
<organism evidence="3 4">
    <name type="scientific">Lujinxingia litoralis</name>
    <dbReference type="NCBI Taxonomy" id="2211119"/>
    <lineage>
        <taxon>Bacteria</taxon>
        <taxon>Deltaproteobacteria</taxon>
        <taxon>Bradymonadales</taxon>
        <taxon>Lujinxingiaceae</taxon>
        <taxon>Lujinxingia</taxon>
    </lineage>
</organism>
<evidence type="ECO:0000313" key="4">
    <source>
        <dbReference type="Proteomes" id="UP000249169"/>
    </source>
</evidence>
<evidence type="ECO:0000256" key="1">
    <source>
        <dbReference type="SAM" id="MobiDB-lite"/>
    </source>
</evidence>
<gene>
    <name evidence="3" type="ORF">DL240_11155</name>
</gene>